<accession>A0A2P5EEV3</accession>
<dbReference type="EMBL" id="JXTC01000169">
    <property type="protein sequence ID" value="PON84046.1"/>
    <property type="molecule type" value="Genomic_DNA"/>
</dbReference>
<name>A0A2P5EEV3_TREOI</name>
<reference evidence="2" key="1">
    <citation type="submission" date="2016-06" db="EMBL/GenBank/DDBJ databases">
        <title>Parallel loss of symbiosis genes in relatives of nitrogen-fixing non-legume Parasponia.</title>
        <authorList>
            <person name="Van Velzen R."/>
            <person name="Holmer R."/>
            <person name="Bu F."/>
            <person name="Rutten L."/>
            <person name="Van Zeijl A."/>
            <person name="Liu W."/>
            <person name="Santuari L."/>
            <person name="Cao Q."/>
            <person name="Sharma T."/>
            <person name="Shen D."/>
            <person name="Roswanjaya Y."/>
            <person name="Wardhani T."/>
            <person name="Kalhor M.S."/>
            <person name="Jansen J."/>
            <person name="Van den Hoogen J."/>
            <person name="Gungor B."/>
            <person name="Hartog M."/>
            <person name="Hontelez J."/>
            <person name="Verver J."/>
            <person name="Yang W.-C."/>
            <person name="Schijlen E."/>
            <person name="Repin R."/>
            <person name="Schilthuizen M."/>
            <person name="Schranz E."/>
            <person name="Heidstra R."/>
            <person name="Miyata K."/>
            <person name="Fedorova E."/>
            <person name="Kohlen W."/>
            <person name="Bisseling T."/>
            <person name="Smit S."/>
            <person name="Geurts R."/>
        </authorList>
    </citation>
    <scope>NUCLEOTIDE SEQUENCE [LARGE SCALE GENOMIC DNA]</scope>
    <source>
        <strain evidence="2">cv. RG33-2</strain>
    </source>
</reference>
<dbReference type="InParanoid" id="A0A2P5EEV3"/>
<evidence type="ECO:0000313" key="2">
    <source>
        <dbReference type="Proteomes" id="UP000237000"/>
    </source>
</evidence>
<evidence type="ECO:0000313" key="1">
    <source>
        <dbReference type="EMBL" id="PON84046.1"/>
    </source>
</evidence>
<proteinExistence type="predicted"/>
<protein>
    <submittedName>
        <fullName evidence="1">Uncharacterized protein</fullName>
    </submittedName>
</protein>
<dbReference type="AlphaFoldDB" id="A0A2P5EEV3"/>
<sequence length="35" mass="4377">MMWRLVRSRILMMAQKRKNIWRVILEHYLSFSALV</sequence>
<keyword evidence="2" id="KW-1185">Reference proteome</keyword>
<comment type="caution">
    <text evidence="1">The sequence shown here is derived from an EMBL/GenBank/DDBJ whole genome shotgun (WGS) entry which is preliminary data.</text>
</comment>
<gene>
    <name evidence="1" type="ORF">TorRG33x02_201660</name>
</gene>
<organism evidence="1 2">
    <name type="scientific">Trema orientale</name>
    <name type="common">Charcoal tree</name>
    <name type="synonym">Celtis orientalis</name>
    <dbReference type="NCBI Taxonomy" id="63057"/>
    <lineage>
        <taxon>Eukaryota</taxon>
        <taxon>Viridiplantae</taxon>
        <taxon>Streptophyta</taxon>
        <taxon>Embryophyta</taxon>
        <taxon>Tracheophyta</taxon>
        <taxon>Spermatophyta</taxon>
        <taxon>Magnoliopsida</taxon>
        <taxon>eudicotyledons</taxon>
        <taxon>Gunneridae</taxon>
        <taxon>Pentapetalae</taxon>
        <taxon>rosids</taxon>
        <taxon>fabids</taxon>
        <taxon>Rosales</taxon>
        <taxon>Cannabaceae</taxon>
        <taxon>Trema</taxon>
    </lineage>
</organism>
<dbReference type="Proteomes" id="UP000237000">
    <property type="component" value="Unassembled WGS sequence"/>
</dbReference>